<dbReference type="EMBL" id="PKJN01000001">
    <property type="protein sequence ID" value="PKZ60405.1"/>
    <property type="molecule type" value="Genomic_DNA"/>
</dbReference>
<dbReference type="EMBL" id="LRQB01000066">
    <property type="protein sequence ID" value="KXA19554.1"/>
    <property type="molecule type" value="Genomic_DNA"/>
</dbReference>
<evidence type="ECO:0000313" key="3">
    <source>
        <dbReference type="EMBL" id="PKZ60405.1"/>
    </source>
</evidence>
<reference evidence="4 5" key="1">
    <citation type="submission" date="2016-01" db="EMBL/GenBank/DDBJ databases">
        <authorList>
            <person name="Oliw E.H."/>
        </authorList>
    </citation>
    <scope>NUCLEOTIDE SEQUENCE [LARGE SCALE GENOMIC DNA]</scope>
    <source>
        <strain evidence="1 4">GED7760B</strain>
        <strain evidence="2 5">PSS_7772B</strain>
    </source>
</reference>
<dbReference type="Proteomes" id="UP000070687">
    <property type="component" value="Unassembled WGS sequence"/>
</dbReference>
<dbReference type="Proteomes" id="UP000070558">
    <property type="component" value="Unassembled WGS sequence"/>
</dbReference>
<evidence type="ECO:0000313" key="5">
    <source>
        <dbReference type="Proteomes" id="UP000070687"/>
    </source>
</evidence>
<proteinExistence type="predicted"/>
<evidence type="ECO:0000313" key="4">
    <source>
        <dbReference type="Proteomes" id="UP000070558"/>
    </source>
</evidence>
<reference evidence="3 6" key="2">
    <citation type="submission" date="2017-12" db="EMBL/GenBank/DDBJ databases">
        <title>Phylogenetic diversity of female urinary microbiome.</title>
        <authorList>
            <person name="Thomas-White K."/>
            <person name="Wolfe A.J."/>
        </authorList>
    </citation>
    <scope>NUCLEOTIDE SEQUENCE [LARGE SCALE GENOMIC DNA]</scope>
    <source>
        <strain evidence="3 6">UMB0682</strain>
    </source>
</reference>
<evidence type="ECO:0000313" key="6">
    <source>
        <dbReference type="Proteomes" id="UP000234905"/>
    </source>
</evidence>
<protein>
    <submittedName>
        <fullName evidence="3">Uncharacterized protein</fullName>
    </submittedName>
</protein>
<accession>A0A133NG57</accession>
<dbReference type="Proteomes" id="UP000234905">
    <property type="component" value="Unassembled WGS sequence"/>
</dbReference>
<evidence type="ECO:0000313" key="2">
    <source>
        <dbReference type="EMBL" id="KXA19554.1"/>
    </source>
</evidence>
<sequence>MPNECLGDFYCQKFFLKPSDYTLFHGYQVEDQKNFLRQVKKSAFSFACDVEGISLLEKEDQIWI</sequence>
<dbReference type="AlphaFoldDB" id="A0A133NG57"/>
<dbReference type="EMBL" id="LRQA01000006">
    <property type="protein sequence ID" value="KXA19376.1"/>
    <property type="molecule type" value="Genomic_DNA"/>
</dbReference>
<organism evidence="3 6">
    <name type="scientific">Gardnerella vaginalis</name>
    <dbReference type="NCBI Taxonomy" id="2702"/>
    <lineage>
        <taxon>Bacteria</taxon>
        <taxon>Bacillati</taxon>
        <taxon>Actinomycetota</taxon>
        <taxon>Actinomycetes</taxon>
        <taxon>Bifidobacteriales</taxon>
        <taxon>Bifidobacteriaceae</taxon>
        <taxon>Gardnerella</taxon>
    </lineage>
</organism>
<gene>
    <name evidence="3" type="ORF">CYJ61_03270</name>
    <name evidence="2" type="ORF">HMPREF3208_01046</name>
    <name evidence="1" type="ORF">HMPREF3216_00143</name>
</gene>
<name>A0A133NG57_GARVA</name>
<dbReference type="PATRIC" id="fig|2702.100.peg.1026"/>
<comment type="caution">
    <text evidence="3">The sequence shown here is derived from an EMBL/GenBank/DDBJ whole genome shotgun (WGS) entry which is preliminary data.</text>
</comment>
<evidence type="ECO:0000313" key="1">
    <source>
        <dbReference type="EMBL" id="KXA19376.1"/>
    </source>
</evidence>